<dbReference type="AlphaFoldDB" id="A0A2N9AYY7"/>
<dbReference type="Proteomes" id="UP000233769">
    <property type="component" value="Chromosome tk0001"/>
</dbReference>
<name>A0A2N9AYY7_METEX</name>
<organism evidence="1 2">
    <name type="scientific">Methylorubrum extorquens</name>
    <name type="common">Methylobacterium dichloromethanicum</name>
    <name type="synonym">Methylobacterium extorquens</name>
    <dbReference type="NCBI Taxonomy" id="408"/>
    <lineage>
        <taxon>Bacteria</taxon>
        <taxon>Pseudomonadati</taxon>
        <taxon>Pseudomonadota</taxon>
        <taxon>Alphaproteobacteria</taxon>
        <taxon>Hyphomicrobiales</taxon>
        <taxon>Methylobacteriaceae</taxon>
        <taxon>Methylorubrum</taxon>
    </lineage>
</organism>
<evidence type="ECO:0000313" key="1">
    <source>
        <dbReference type="EMBL" id="SOR32537.1"/>
    </source>
</evidence>
<protein>
    <submittedName>
        <fullName evidence="1">Uncharacterized protein</fullName>
    </submittedName>
</protein>
<gene>
    <name evidence="1" type="ORF">TK0001_5978</name>
</gene>
<evidence type="ECO:0000313" key="2">
    <source>
        <dbReference type="Proteomes" id="UP000233769"/>
    </source>
</evidence>
<accession>A0A2N9AYY7</accession>
<sequence length="106" mass="12287">MTIDPTRIDRDRLDQLRRDVAEKHGIDLYLQYTEQQAAFLLIRPDERSARRADCSTLKRKRRAGKIPHVPLGNNSVAYFGMMLCDFLMFGEQSVTLWGASDERSQQ</sequence>
<proteinExistence type="predicted"/>
<dbReference type="EMBL" id="LT962688">
    <property type="protein sequence ID" value="SOR32537.1"/>
    <property type="molecule type" value="Genomic_DNA"/>
</dbReference>
<reference evidence="2" key="1">
    <citation type="submission" date="2017-10" db="EMBL/GenBank/DDBJ databases">
        <authorList>
            <person name="Regsiter A."/>
            <person name="William W."/>
        </authorList>
    </citation>
    <scope>NUCLEOTIDE SEQUENCE [LARGE SCALE GENOMIC DNA]</scope>
</reference>